<feature type="disulfide bond" evidence="3">
    <location>
        <begin position="27"/>
        <end position="88"/>
    </location>
</feature>
<accession>A0A7J7K013</accession>
<dbReference type="InterPro" id="IPR015526">
    <property type="entry name" value="Frizzled/SFRP"/>
</dbReference>
<evidence type="ECO:0000313" key="6">
    <source>
        <dbReference type="EMBL" id="KAF6031294.1"/>
    </source>
</evidence>
<reference evidence="6" key="1">
    <citation type="submission" date="2020-06" db="EMBL/GenBank/DDBJ databases">
        <title>Draft genome of Bugula neritina, a colonial animal packing powerful symbionts and potential medicines.</title>
        <authorList>
            <person name="Rayko M."/>
        </authorList>
    </citation>
    <scope>NUCLEOTIDE SEQUENCE [LARGE SCALE GENOMIC DNA]</scope>
    <source>
        <strain evidence="6">Kwan_BN1</strain>
    </source>
</reference>
<dbReference type="GO" id="GO:0017147">
    <property type="term" value="F:Wnt-protein binding"/>
    <property type="evidence" value="ECO:0007669"/>
    <property type="project" value="TreeGrafter"/>
</dbReference>
<feature type="domain" description="FZ" evidence="5">
    <location>
        <begin position="22"/>
        <end position="143"/>
    </location>
</feature>
<dbReference type="GO" id="GO:0060070">
    <property type="term" value="P:canonical Wnt signaling pathway"/>
    <property type="evidence" value="ECO:0007669"/>
    <property type="project" value="TreeGrafter"/>
</dbReference>
<dbReference type="Pfam" id="PF01759">
    <property type="entry name" value="NTR"/>
    <property type="match status" value="1"/>
</dbReference>
<dbReference type="InterPro" id="IPR018933">
    <property type="entry name" value="Netrin_module_non-TIMP"/>
</dbReference>
<evidence type="ECO:0000313" key="7">
    <source>
        <dbReference type="Proteomes" id="UP000593567"/>
    </source>
</evidence>
<dbReference type="AlphaFoldDB" id="A0A7J7K013"/>
<evidence type="ECO:0000256" key="2">
    <source>
        <dbReference type="ARBA" id="ARBA00023157"/>
    </source>
</evidence>
<keyword evidence="1" id="KW-0217">Developmental protein</keyword>
<dbReference type="GO" id="GO:0005737">
    <property type="term" value="C:cytoplasm"/>
    <property type="evidence" value="ECO:0007669"/>
    <property type="project" value="TreeGrafter"/>
</dbReference>
<dbReference type="OrthoDB" id="5946121at2759"/>
<feature type="signal peptide" evidence="4">
    <location>
        <begin position="1"/>
        <end position="19"/>
    </location>
</feature>
<dbReference type="Pfam" id="PF01392">
    <property type="entry name" value="Fz"/>
    <property type="match status" value="1"/>
</dbReference>
<dbReference type="InterPro" id="IPR020067">
    <property type="entry name" value="Frizzled_dom"/>
</dbReference>
<proteinExistence type="predicted"/>
<dbReference type="SUPFAM" id="SSF63501">
    <property type="entry name" value="Frizzled cysteine-rich domain"/>
    <property type="match status" value="1"/>
</dbReference>
<dbReference type="GO" id="GO:0035567">
    <property type="term" value="P:non-canonical Wnt signaling pathway"/>
    <property type="evidence" value="ECO:0007669"/>
    <property type="project" value="TreeGrafter"/>
</dbReference>
<dbReference type="GO" id="GO:0005615">
    <property type="term" value="C:extracellular space"/>
    <property type="evidence" value="ECO:0007669"/>
    <property type="project" value="TreeGrafter"/>
</dbReference>
<gene>
    <name evidence="6" type="ORF">EB796_010382</name>
</gene>
<name>A0A7J7K013_BUGNE</name>
<dbReference type="PANTHER" id="PTHR11309">
    <property type="entry name" value="FRIZZLED"/>
    <property type="match status" value="1"/>
</dbReference>
<dbReference type="InterPro" id="IPR008993">
    <property type="entry name" value="TIMP-like_OB-fold"/>
</dbReference>
<sequence>MSVQYLVFLISVNVWSISGQSPQGLQCESIRISMCMSMPWNLTQMPNLMGQSSQQNAMLKIGEYEPLVYDNCSANTDFFLCSLFAPICTTNFQTNPIPPCREVCKQVRQDCEPLIISKYNKTWPADINCDDFPTYDNGVCVSPQAIQAESTEPSQEDKRERKTKSCNCKKKSKLHMRRYIQSNFAYVIRAKVEGTRLISNDFIMSLNIKAILKNRSTLRLRANETLILWAEGGRCQATCPTVRKKKEYIIACNKRIDSNGRLIFDKNECMLSRWKDEFSDTILIWETLLRLPEMARNQEFRKLRHVRKFSSPERLESDSG</sequence>
<keyword evidence="2 3" id="KW-1015">Disulfide bond</keyword>
<evidence type="ECO:0000256" key="3">
    <source>
        <dbReference type="PROSITE-ProRule" id="PRU00090"/>
    </source>
</evidence>
<comment type="caution">
    <text evidence="3">Lacks conserved residue(s) required for the propagation of feature annotation.</text>
</comment>
<dbReference type="SMART" id="SM00063">
    <property type="entry name" value="FRI"/>
    <property type="match status" value="1"/>
</dbReference>
<evidence type="ECO:0000259" key="5">
    <source>
        <dbReference type="PROSITE" id="PS50038"/>
    </source>
</evidence>
<organism evidence="6 7">
    <name type="scientific">Bugula neritina</name>
    <name type="common">Brown bryozoan</name>
    <name type="synonym">Sertularia neritina</name>
    <dbReference type="NCBI Taxonomy" id="10212"/>
    <lineage>
        <taxon>Eukaryota</taxon>
        <taxon>Metazoa</taxon>
        <taxon>Spiralia</taxon>
        <taxon>Lophotrochozoa</taxon>
        <taxon>Bryozoa</taxon>
        <taxon>Gymnolaemata</taxon>
        <taxon>Cheilostomatida</taxon>
        <taxon>Flustrina</taxon>
        <taxon>Buguloidea</taxon>
        <taxon>Bugulidae</taxon>
        <taxon>Bugula</taxon>
    </lineage>
</organism>
<feature type="chain" id="PRO_5029833520" evidence="4">
    <location>
        <begin position="20"/>
        <end position="320"/>
    </location>
</feature>
<feature type="disulfide bond" evidence="3">
    <location>
        <begin position="35"/>
        <end position="81"/>
    </location>
</feature>
<evidence type="ECO:0000256" key="1">
    <source>
        <dbReference type="ARBA" id="ARBA00022473"/>
    </source>
</evidence>
<dbReference type="PANTHER" id="PTHR11309:SF96">
    <property type="entry name" value="SECRETED FRIZZLED-RELATED PROTEIN 3"/>
    <property type="match status" value="1"/>
</dbReference>
<keyword evidence="7" id="KW-1185">Reference proteome</keyword>
<dbReference type="EMBL" id="VXIV02001628">
    <property type="protein sequence ID" value="KAF6031294.1"/>
    <property type="molecule type" value="Genomic_DNA"/>
</dbReference>
<keyword evidence="4" id="KW-0732">Signal</keyword>
<dbReference type="PROSITE" id="PS50038">
    <property type="entry name" value="FZ"/>
    <property type="match status" value="1"/>
</dbReference>
<dbReference type="SUPFAM" id="SSF50242">
    <property type="entry name" value="TIMP-like"/>
    <property type="match status" value="1"/>
</dbReference>
<dbReference type="Gene3D" id="2.40.50.120">
    <property type="match status" value="1"/>
</dbReference>
<protein>
    <submittedName>
        <fullName evidence="6">SFRP4</fullName>
    </submittedName>
</protein>
<dbReference type="InterPro" id="IPR036790">
    <property type="entry name" value="Frizzled_dom_sf"/>
</dbReference>
<comment type="caution">
    <text evidence="6">The sequence shown here is derived from an EMBL/GenBank/DDBJ whole genome shotgun (WGS) entry which is preliminary data.</text>
</comment>
<dbReference type="Proteomes" id="UP000593567">
    <property type="component" value="Unassembled WGS sequence"/>
</dbReference>
<dbReference type="Gene3D" id="1.10.2000.10">
    <property type="entry name" value="Frizzled cysteine-rich domain"/>
    <property type="match status" value="1"/>
</dbReference>
<evidence type="ECO:0000256" key="4">
    <source>
        <dbReference type="SAM" id="SignalP"/>
    </source>
</evidence>